<evidence type="ECO:0000313" key="1">
    <source>
        <dbReference type="EMBL" id="KIO18231.1"/>
    </source>
</evidence>
<dbReference type="Proteomes" id="UP000054248">
    <property type="component" value="Unassembled WGS sequence"/>
</dbReference>
<sequence>MRSTRAASHQDYPKPSGPQLNACKASFAGRECLQVGGPTAIARPQLPPQDLDDAHTAVLRPQSRSNPGEHLGVERKLAGHQAAQLCWPLSRFTAKTISSVYFLGGDPP</sequence>
<dbReference type="AlphaFoldDB" id="A0A0C3Q4J8"/>
<accession>A0A0C3Q4J8</accession>
<reference evidence="2" key="2">
    <citation type="submission" date="2015-01" db="EMBL/GenBank/DDBJ databases">
        <title>Evolutionary Origins and Diversification of the Mycorrhizal Mutualists.</title>
        <authorList>
            <consortium name="DOE Joint Genome Institute"/>
            <consortium name="Mycorrhizal Genomics Consortium"/>
            <person name="Kohler A."/>
            <person name="Kuo A."/>
            <person name="Nagy L.G."/>
            <person name="Floudas D."/>
            <person name="Copeland A."/>
            <person name="Barry K.W."/>
            <person name="Cichocki N."/>
            <person name="Veneault-Fourrey C."/>
            <person name="LaButti K."/>
            <person name="Lindquist E.A."/>
            <person name="Lipzen A."/>
            <person name="Lundell T."/>
            <person name="Morin E."/>
            <person name="Murat C."/>
            <person name="Riley R."/>
            <person name="Ohm R."/>
            <person name="Sun H."/>
            <person name="Tunlid A."/>
            <person name="Henrissat B."/>
            <person name="Grigoriev I.V."/>
            <person name="Hibbett D.S."/>
            <person name="Martin F."/>
        </authorList>
    </citation>
    <scope>NUCLEOTIDE SEQUENCE [LARGE SCALE GENOMIC DNA]</scope>
    <source>
        <strain evidence="2">MUT 4182</strain>
    </source>
</reference>
<dbReference type="HOGENOM" id="CLU_2198941_0_0_1"/>
<keyword evidence="2" id="KW-1185">Reference proteome</keyword>
<reference evidence="1 2" key="1">
    <citation type="submission" date="2014-04" db="EMBL/GenBank/DDBJ databases">
        <authorList>
            <consortium name="DOE Joint Genome Institute"/>
            <person name="Kuo A."/>
            <person name="Girlanda M."/>
            <person name="Perotto S."/>
            <person name="Kohler A."/>
            <person name="Nagy L.G."/>
            <person name="Floudas D."/>
            <person name="Copeland A."/>
            <person name="Barry K.W."/>
            <person name="Cichocki N."/>
            <person name="Veneault-Fourrey C."/>
            <person name="LaButti K."/>
            <person name="Lindquist E.A."/>
            <person name="Lipzen A."/>
            <person name="Lundell T."/>
            <person name="Morin E."/>
            <person name="Murat C."/>
            <person name="Sun H."/>
            <person name="Tunlid A."/>
            <person name="Henrissat B."/>
            <person name="Grigoriev I.V."/>
            <person name="Hibbett D.S."/>
            <person name="Martin F."/>
            <person name="Nordberg H.P."/>
            <person name="Cantor M.N."/>
            <person name="Hua S.X."/>
        </authorList>
    </citation>
    <scope>NUCLEOTIDE SEQUENCE [LARGE SCALE GENOMIC DNA]</scope>
    <source>
        <strain evidence="1 2">MUT 4182</strain>
    </source>
</reference>
<proteinExistence type="predicted"/>
<protein>
    <submittedName>
        <fullName evidence="1">Uncharacterized protein</fullName>
    </submittedName>
</protein>
<gene>
    <name evidence="1" type="ORF">M407DRAFT_161662</name>
</gene>
<organism evidence="1 2">
    <name type="scientific">Tulasnella calospora MUT 4182</name>
    <dbReference type="NCBI Taxonomy" id="1051891"/>
    <lineage>
        <taxon>Eukaryota</taxon>
        <taxon>Fungi</taxon>
        <taxon>Dikarya</taxon>
        <taxon>Basidiomycota</taxon>
        <taxon>Agaricomycotina</taxon>
        <taxon>Agaricomycetes</taxon>
        <taxon>Cantharellales</taxon>
        <taxon>Tulasnellaceae</taxon>
        <taxon>Tulasnella</taxon>
    </lineage>
</organism>
<evidence type="ECO:0000313" key="2">
    <source>
        <dbReference type="Proteomes" id="UP000054248"/>
    </source>
</evidence>
<name>A0A0C3Q4J8_9AGAM</name>
<dbReference type="EMBL" id="KN823302">
    <property type="protein sequence ID" value="KIO18231.1"/>
    <property type="molecule type" value="Genomic_DNA"/>
</dbReference>